<evidence type="ECO:0000313" key="2">
    <source>
        <dbReference type="Proteomes" id="UP000694386"/>
    </source>
</evidence>
<sequence>QACVVPPLLQIMMGLSEVARHPAPPQPQAASVPPSQPGSWAWRGPIPTWSQPLSLSQQRLGRQCCLGLWAGLIPHQQPLPGHPPQASSFPTAAGLWPPASALRGTLGHRAIYLALWPPFLGPHRLHFRKSRTLYPNCLLPAPPPCTEVGLQQPAGGPFPSCPSPWGILGYSSGSTTLPRPCSEGLISLEAPSRMAGSVLSLASLVLFMLVFTIRSGVSGQAAPPGVGRVVLCEPLWLDSTVPRPTEDTVM</sequence>
<organism evidence="1 2">
    <name type="scientific">Cricetulus griseus</name>
    <name type="common">Chinese hamster</name>
    <name type="synonym">Cricetulus barabensis griseus</name>
    <dbReference type="NCBI Taxonomy" id="10029"/>
    <lineage>
        <taxon>Eukaryota</taxon>
        <taxon>Metazoa</taxon>
        <taxon>Chordata</taxon>
        <taxon>Craniata</taxon>
        <taxon>Vertebrata</taxon>
        <taxon>Euteleostomi</taxon>
        <taxon>Mammalia</taxon>
        <taxon>Eutheria</taxon>
        <taxon>Euarchontoglires</taxon>
        <taxon>Glires</taxon>
        <taxon>Rodentia</taxon>
        <taxon>Myomorpha</taxon>
        <taxon>Muroidea</taxon>
        <taxon>Cricetidae</taxon>
        <taxon>Cricetinae</taxon>
        <taxon>Cricetulus</taxon>
    </lineage>
</organism>
<dbReference type="Ensembl" id="ENSCGRT00001020395.1">
    <property type="protein sequence ID" value="ENSCGRP00001016151.1"/>
    <property type="gene ID" value="ENSCGRG00001016569.1"/>
</dbReference>
<name>A0A8C2M9G5_CRIGR</name>
<reference evidence="1" key="1">
    <citation type="submission" date="2025-08" db="UniProtKB">
        <authorList>
            <consortium name="Ensembl"/>
        </authorList>
    </citation>
    <scope>IDENTIFICATION</scope>
</reference>
<evidence type="ECO:0000313" key="1">
    <source>
        <dbReference type="Ensembl" id="ENSCGRP00001016151.1"/>
    </source>
</evidence>
<proteinExistence type="predicted"/>
<dbReference type="Proteomes" id="UP000694386">
    <property type="component" value="Unplaced"/>
</dbReference>
<dbReference type="AlphaFoldDB" id="A0A8C2M9G5"/>
<reference evidence="1" key="2">
    <citation type="submission" date="2025-09" db="UniProtKB">
        <authorList>
            <consortium name="Ensembl"/>
        </authorList>
    </citation>
    <scope>IDENTIFICATION</scope>
</reference>
<accession>A0A8C2M9G5</accession>
<protein>
    <submittedName>
        <fullName evidence="1">Uncharacterized protein</fullName>
    </submittedName>
</protein>